<feature type="compositionally biased region" description="Basic and acidic residues" evidence="1">
    <location>
        <begin position="373"/>
        <end position="391"/>
    </location>
</feature>
<evidence type="ECO:0000256" key="1">
    <source>
        <dbReference type="SAM" id="MobiDB-lite"/>
    </source>
</evidence>
<dbReference type="SUPFAM" id="SSF52087">
    <property type="entry name" value="CRAL/TRIO domain"/>
    <property type="match status" value="1"/>
</dbReference>
<organism evidence="3">
    <name type="scientific">Alexandrium monilatum</name>
    <dbReference type="NCBI Taxonomy" id="311494"/>
    <lineage>
        <taxon>Eukaryota</taxon>
        <taxon>Sar</taxon>
        <taxon>Alveolata</taxon>
        <taxon>Dinophyceae</taxon>
        <taxon>Gonyaulacales</taxon>
        <taxon>Pyrocystaceae</taxon>
        <taxon>Alexandrium</taxon>
    </lineage>
</organism>
<dbReference type="InterPro" id="IPR001251">
    <property type="entry name" value="CRAL-TRIO_dom"/>
</dbReference>
<dbReference type="CDD" id="cd00170">
    <property type="entry name" value="SEC14"/>
    <property type="match status" value="1"/>
</dbReference>
<gene>
    <name evidence="3" type="ORF">AMON00008_LOCUS12226</name>
</gene>
<dbReference type="InterPro" id="IPR036273">
    <property type="entry name" value="CRAL/TRIO_N_dom_sf"/>
</dbReference>
<proteinExistence type="predicted"/>
<name>A0A7S4Q5T5_9DINO</name>
<feature type="region of interest" description="Disordered" evidence="1">
    <location>
        <begin position="368"/>
        <end position="399"/>
    </location>
</feature>
<feature type="domain" description="CRAL-TRIO" evidence="2">
    <location>
        <begin position="131"/>
        <end position="295"/>
    </location>
</feature>
<dbReference type="Pfam" id="PF00650">
    <property type="entry name" value="CRAL_TRIO"/>
    <property type="match status" value="1"/>
</dbReference>
<sequence>MQRSPSGMANGFDTVVDVETFELSEKYVAPFSLPQEVLSFEPDAGTIVHTFKNGDRERKLHLNTELREDEKELLRQLREKARDQGVAFMPSLTVAATRYISQARGDVDKALTLMKKTHEWRMQYFDRPMCERSILEDMSHGIAYFCGRDRSMRPTLVFRAKRIPAQWHRERNYDKVIGVVVFCVEYFLRHMVLPGRAEGINILCDMADMGISQVPVQALTEMHKSMGSHYTGRVFKFYICNLSWVLKGLVSVAKGILSDRQNQKLVFVSKKEELQKDFALHQLEADLGGTMPQVQEFLPFPLQAGPFEAGYKGGPDPSRVANVHQALTKMGHRGRIWDDEKTPEENRQLEYTEAAEDILTKCGLPIPPNCPRKPVEPEKPEKPEANQEAKEPGGASIVNVPVQGKENFLNLEDEDVQKELLAGGTPTTAVDDEDDVILTDAKVNSTFPFFCCTVSPCSKRR</sequence>
<protein>
    <recommendedName>
        <fullName evidence="2">CRAL-TRIO domain-containing protein</fullName>
    </recommendedName>
</protein>
<dbReference type="SMART" id="SM00516">
    <property type="entry name" value="SEC14"/>
    <property type="match status" value="1"/>
</dbReference>
<reference evidence="3" key="1">
    <citation type="submission" date="2021-01" db="EMBL/GenBank/DDBJ databases">
        <authorList>
            <person name="Corre E."/>
            <person name="Pelletier E."/>
            <person name="Niang G."/>
            <person name="Scheremetjew M."/>
            <person name="Finn R."/>
            <person name="Kale V."/>
            <person name="Holt S."/>
            <person name="Cochrane G."/>
            <person name="Meng A."/>
            <person name="Brown T."/>
            <person name="Cohen L."/>
        </authorList>
    </citation>
    <scope>NUCLEOTIDE SEQUENCE</scope>
    <source>
        <strain evidence="3">CCMP3105</strain>
    </source>
</reference>
<evidence type="ECO:0000259" key="2">
    <source>
        <dbReference type="PROSITE" id="PS50191"/>
    </source>
</evidence>
<dbReference type="AlphaFoldDB" id="A0A7S4Q5T5"/>
<dbReference type="EMBL" id="HBNR01018474">
    <property type="protein sequence ID" value="CAE4572607.1"/>
    <property type="molecule type" value="Transcribed_RNA"/>
</dbReference>
<dbReference type="PROSITE" id="PS50191">
    <property type="entry name" value="CRAL_TRIO"/>
    <property type="match status" value="1"/>
</dbReference>
<evidence type="ECO:0000313" key="3">
    <source>
        <dbReference type="EMBL" id="CAE4572607.1"/>
    </source>
</evidence>
<dbReference type="PANTHER" id="PTHR46818">
    <property type="entry name" value="DOMAIN-CONTAINING PROTEIN, PUTATIVE-RELATED"/>
    <property type="match status" value="1"/>
</dbReference>
<accession>A0A7S4Q5T5</accession>
<dbReference type="InterPro" id="IPR036865">
    <property type="entry name" value="CRAL-TRIO_dom_sf"/>
</dbReference>
<dbReference type="SUPFAM" id="SSF46938">
    <property type="entry name" value="CRAL/TRIO N-terminal domain"/>
    <property type="match status" value="1"/>
</dbReference>
<dbReference type="PANTHER" id="PTHR46818:SF1">
    <property type="entry name" value="CHROMOSOME UNDETERMINED SCAFFOLD_125, WHOLE GENOME SHOTGUN SEQUENCE"/>
    <property type="match status" value="1"/>
</dbReference>
<dbReference type="Gene3D" id="3.40.525.10">
    <property type="entry name" value="CRAL-TRIO lipid binding domain"/>
    <property type="match status" value="1"/>
</dbReference>